<dbReference type="EMBL" id="LQZT01000023">
    <property type="protein sequence ID" value="OCW57103.1"/>
    <property type="molecule type" value="Genomic_DNA"/>
</dbReference>
<comment type="caution">
    <text evidence="2">The sequence shown here is derived from an EMBL/GenBank/DDBJ whole genome shotgun (WGS) entry which is preliminary data.</text>
</comment>
<keyword evidence="1" id="KW-0472">Membrane</keyword>
<evidence type="ECO:0000313" key="2">
    <source>
        <dbReference type="EMBL" id="OCW57103.1"/>
    </source>
</evidence>
<organism evidence="2 3">
    <name type="scientific">Hoeflea olei</name>
    <dbReference type="NCBI Taxonomy" id="1480615"/>
    <lineage>
        <taxon>Bacteria</taxon>
        <taxon>Pseudomonadati</taxon>
        <taxon>Pseudomonadota</taxon>
        <taxon>Alphaproteobacteria</taxon>
        <taxon>Hyphomicrobiales</taxon>
        <taxon>Rhizobiaceae</taxon>
        <taxon>Hoeflea</taxon>
    </lineage>
</organism>
<dbReference type="RefSeq" id="WP_066180420.1">
    <property type="nucleotide sequence ID" value="NZ_LQZT01000023.1"/>
</dbReference>
<dbReference type="OrthoDB" id="8116808at2"/>
<sequence>MEFTIGSAVFLSALVLLAILTRIAAAHADPQILRGEFAPAMFSVLIAGGLTIGLLMMALGGSGYFGSALVETLVILGFAAVAIVAVARLVGRRSQDG</sequence>
<keyword evidence="1" id="KW-0812">Transmembrane</keyword>
<evidence type="ECO:0000256" key="1">
    <source>
        <dbReference type="SAM" id="Phobius"/>
    </source>
</evidence>
<proteinExistence type="predicted"/>
<dbReference type="AlphaFoldDB" id="A0A1C1YU75"/>
<name>A0A1C1YU75_9HYPH</name>
<accession>A0A1C1YU75</accession>
<keyword evidence="3" id="KW-1185">Reference proteome</keyword>
<dbReference type="Proteomes" id="UP000094795">
    <property type="component" value="Unassembled WGS sequence"/>
</dbReference>
<keyword evidence="1" id="KW-1133">Transmembrane helix</keyword>
<reference evidence="2 3" key="1">
    <citation type="submission" date="2015-12" db="EMBL/GenBank/DDBJ databases">
        <authorList>
            <person name="Shamseldin A."/>
            <person name="Moawad H."/>
            <person name="Abd El-Rahim W.M."/>
            <person name="Sadowsky M.J."/>
        </authorList>
    </citation>
    <scope>NUCLEOTIDE SEQUENCE [LARGE SCALE GENOMIC DNA]</scope>
    <source>
        <strain evidence="2 3">JC234</strain>
    </source>
</reference>
<feature type="transmembrane region" description="Helical" evidence="1">
    <location>
        <begin position="72"/>
        <end position="91"/>
    </location>
</feature>
<gene>
    <name evidence="2" type="ORF">AWJ14_08120</name>
</gene>
<evidence type="ECO:0000313" key="3">
    <source>
        <dbReference type="Proteomes" id="UP000094795"/>
    </source>
</evidence>
<feature type="transmembrane region" description="Helical" evidence="1">
    <location>
        <begin position="38"/>
        <end position="60"/>
    </location>
</feature>
<protein>
    <submittedName>
        <fullName evidence="2">Uncharacterized protein</fullName>
    </submittedName>
</protein>